<evidence type="ECO:0000256" key="1">
    <source>
        <dbReference type="ARBA" id="ARBA00004141"/>
    </source>
</evidence>
<dbReference type="InterPro" id="IPR007016">
    <property type="entry name" value="O-antigen_ligase-rel_domated"/>
</dbReference>
<evidence type="ECO:0000259" key="6">
    <source>
        <dbReference type="Pfam" id="PF04932"/>
    </source>
</evidence>
<feature type="transmembrane region" description="Helical" evidence="5">
    <location>
        <begin position="190"/>
        <end position="209"/>
    </location>
</feature>
<dbReference type="InterPro" id="IPR051533">
    <property type="entry name" value="WaaL-like"/>
</dbReference>
<feature type="domain" description="O-antigen ligase-related" evidence="6">
    <location>
        <begin position="225"/>
        <end position="374"/>
    </location>
</feature>
<dbReference type="RefSeq" id="WP_068262772.1">
    <property type="nucleotide sequence ID" value="NZ_LWSK01000039.1"/>
</dbReference>
<keyword evidence="3 5" id="KW-1133">Transmembrane helix</keyword>
<protein>
    <submittedName>
        <fullName evidence="7">O-Antigen ligase</fullName>
    </submittedName>
</protein>
<evidence type="ECO:0000256" key="5">
    <source>
        <dbReference type="SAM" id="Phobius"/>
    </source>
</evidence>
<evidence type="ECO:0000313" key="8">
    <source>
        <dbReference type="Proteomes" id="UP000322699"/>
    </source>
</evidence>
<gene>
    <name evidence="7" type="ORF">LF1_18220</name>
</gene>
<proteinExistence type="predicted"/>
<evidence type="ECO:0000256" key="2">
    <source>
        <dbReference type="ARBA" id="ARBA00022692"/>
    </source>
</evidence>
<dbReference type="Pfam" id="PF04932">
    <property type="entry name" value="Wzy_C"/>
    <property type="match status" value="1"/>
</dbReference>
<dbReference type="AlphaFoldDB" id="A0A5B1CGI3"/>
<dbReference type="PANTHER" id="PTHR37422">
    <property type="entry name" value="TEICHURONIC ACID BIOSYNTHESIS PROTEIN TUAE"/>
    <property type="match status" value="1"/>
</dbReference>
<evidence type="ECO:0000256" key="4">
    <source>
        <dbReference type="ARBA" id="ARBA00023136"/>
    </source>
</evidence>
<feature type="transmembrane region" description="Helical" evidence="5">
    <location>
        <begin position="260"/>
        <end position="281"/>
    </location>
</feature>
<organism evidence="7 8">
    <name type="scientific">Rubripirellula obstinata</name>
    <dbReference type="NCBI Taxonomy" id="406547"/>
    <lineage>
        <taxon>Bacteria</taxon>
        <taxon>Pseudomonadati</taxon>
        <taxon>Planctomycetota</taxon>
        <taxon>Planctomycetia</taxon>
        <taxon>Pirellulales</taxon>
        <taxon>Pirellulaceae</taxon>
        <taxon>Rubripirellula</taxon>
    </lineage>
</organism>
<feature type="transmembrane region" description="Helical" evidence="5">
    <location>
        <begin position="85"/>
        <end position="102"/>
    </location>
</feature>
<keyword evidence="2 5" id="KW-0812">Transmembrane</keyword>
<feature type="transmembrane region" description="Helical" evidence="5">
    <location>
        <begin position="114"/>
        <end position="130"/>
    </location>
</feature>
<sequence>MELLILLFVAAAAMWMIPVIHRGRVIPVTMMMLITGTVFGPFFFAIDGPIQFSLDRLLWLGIIGMVVVGWRLGNIKFPKPGRIDWLMAGLSAFLLFSALRGGDGPGVIESSPTARWLFYIFMPLGTYAVARTIRLNVSDMRWVFGSILGLGLYLAITGIFEIKEMHWAVFPKHISNPEVWEFYGRARGPLLNPIANGFLMGLALMVAVVEFFRSGVRQRKLFFGIAAFILLFGVYATLTRSCWMGAIGAIGLVAMIHSPRWVRVLGLASVVLLAGAMAMGLKDQFMEIKRDKALSAAEAAKSVELRPLLAIVAYEMFKDKPIAGHGFGHYFENNGPYHDNREYDLPLEKVRVYVQHNTFLSILVDGGLIGILMFSLPLLVFFVVGWQLARRPQSSPDARYLGILMISAIVIYVANAMFHDLIVIPMVQMFLMFIAGLAINVHGQGITAERIQPRRQAASQRDHRVVAAT</sequence>
<reference evidence="7 8" key="1">
    <citation type="submission" date="2019-08" db="EMBL/GenBank/DDBJ databases">
        <title>Deep-cultivation of Planctomycetes and their phenomic and genomic characterization uncovers novel biology.</title>
        <authorList>
            <person name="Wiegand S."/>
            <person name="Jogler M."/>
            <person name="Boedeker C."/>
            <person name="Pinto D."/>
            <person name="Vollmers J."/>
            <person name="Rivas-Marin E."/>
            <person name="Kohn T."/>
            <person name="Peeters S.H."/>
            <person name="Heuer A."/>
            <person name="Rast P."/>
            <person name="Oberbeckmann S."/>
            <person name="Bunk B."/>
            <person name="Jeske O."/>
            <person name="Meyerdierks A."/>
            <person name="Storesund J.E."/>
            <person name="Kallscheuer N."/>
            <person name="Luecker S."/>
            <person name="Lage O.M."/>
            <person name="Pohl T."/>
            <person name="Merkel B.J."/>
            <person name="Hornburger P."/>
            <person name="Mueller R.-W."/>
            <person name="Bruemmer F."/>
            <person name="Labrenz M."/>
            <person name="Spormann A.M."/>
            <person name="Op Den Camp H."/>
            <person name="Overmann J."/>
            <person name="Amann R."/>
            <person name="Jetten M.S.M."/>
            <person name="Mascher T."/>
            <person name="Medema M.H."/>
            <person name="Devos D.P."/>
            <person name="Kaster A.-K."/>
            <person name="Ovreas L."/>
            <person name="Rohde M."/>
            <person name="Galperin M.Y."/>
            <person name="Jogler C."/>
        </authorList>
    </citation>
    <scope>NUCLEOTIDE SEQUENCE [LARGE SCALE GENOMIC DNA]</scope>
    <source>
        <strain evidence="7 8">LF1</strain>
    </source>
</reference>
<evidence type="ECO:0000313" key="7">
    <source>
        <dbReference type="EMBL" id="KAA1259292.1"/>
    </source>
</evidence>
<dbReference type="OrthoDB" id="9806320at2"/>
<feature type="transmembrane region" description="Helical" evidence="5">
    <location>
        <begin position="57"/>
        <end position="73"/>
    </location>
</feature>
<feature type="transmembrane region" description="Helical" evidence="5">
    <location>
        <begin position="359"/>
        <end position="386"/>
    </location>
</feature>
<comment type="caution">
    <text evidence="7">The sequence shown here is derived from an EMBL/GenBank/DDBJ whole genome shotgun (WGS) entry which is preliminary data.</text>
</comment>
<feature type="transmembrane region" description="Helical" evidence="5">
    <location>
        <begin position="142"/>
        <end position="160"/>
    </location>
</feature>
<evidence type="ECO:0000256" key="3">
    <source>
        <dbReference type="ARBA" id="ARBA00022989"/>
    </source>
</evidence>
<keyword evidence="4 5" id="KW-0472">Membrane</keyword>
<dbReference type="EMBL" id="VRLW01000001">
    <property type="protein sequence ID" value="KAA1259292.1"/>
    <property type="molecule type" value="Genomic_DNA"/>
</dbReference>
<feature type="transmembrane region" description="Helical" evidence="5">
    <location>
        <begin position="221"/>
        <end position="254"/>
    </location>
</feature>
<keyword evidence="7" id="KW-0436">Ligase</keyword>
<dbReference type="PANTHER" id="PTHR37422:SF23">
    <property type="entry name" value="TEICHURONIC ACID BIOSYNTHESIS PROTEIN TUAE"/>
    <property type="match status" value="1"/>
</dbReference>
<feature type="transmembrane region" description="Helical" evidence="5">
    <location>
        <begin position="421"/>
        <end position="441"/>
    </location>
</feature>
<feature type="transmembrane region" description="Helical" evidence="5">
    <location>
        <begin position="398"/>
        <end position="414"/>
    </location>
</feature>
<dbReference type="Proteomes" id="UP000322699">
    <property type="component" value="Unassembled WGS sequence"/>
</dbReference>
<comment type="subcellular location">
    <subcellularLocation>
        <location evidence="1">Membrane</location>
        <topology evidence="1">Multi-pass membrane protein</topology>
    </subcellularLocation>
</comment>
<accession>A0A5B1CGI3</accession>
<keyword evidence="8" id="KW-1185">Reference proteome</keyword>
<dbReference type="GO" id="GO:0016020">
    <property type="term" value="C:membrane"/>
    <property type="evidence" value="ECO:0007669"/>
    <property type="project" value="UniProtKB-SubCell"/>
</dbReference>
<name>A0A5B1CGI3_9BACT</name>
<dbReference type="GO" id="GO:0016874">
    <property type="term" value="F:ligase activity"/>
    <property type="evidence" value="ECO:0007669"/>
    <property type="project" value="UniProtKB-KW"/>
</dbReference>